<dbReference type="InterPro" id="IPR036291">
    <property type="entry name" value="NAD(P)-bd_dom_sf"/>
</dbReference>
<dbReference type="Pfam" id="PF02826">
    <property type="entry name" value="2-Hacid_dh_C"/>
    <property type="match status" value="1"/>
</dbReference>
<dbReference type="PANTHER" id="PTHR43333">
    <property type="entry name" value="2-HACID_DH_C DOMAIN-CONTAINING PROTEIN"/>
    <property type="match status" value="1"/>
</dbReference>
<sequence length="299" mass="33363">MICILSQRHFERYKKRLALHNIDVCDDPSCCDIWLAEPALAAKALRQRHQPEWIASVYAGVDALIAADLPRNYQLTNIRQVFGPLMTQYVFAHLLSRMRHLPRYVEAQRQQLWQPKGYDSLANQTMVIVGTGNIGQQIATVATAFGMQVIGVNTDGRDISGFERCFATTQLHEAMSCADVVVSILPSTTHTTALFNQHSFATMQPHAGFINVGRGNSVDIDALITALTTQQLGFAVLDVFEQEPLPADSPLWHCPNLTITPHVAAASFPEQVVGQFVENLQRYQQQQPLQHLVDLNKGY</sequence>
<evidence type="ECO:0000256" key="1">
    <source>
        <dbReference type="ARBA" id="ARBA00023002"/>
    </source>
</evidence>
<dbReference type="GO" id="GO:0051287">
    <property type="term" value="F:NAD binding"/>
    <property type="evidence" value="ECO:0007669"/>
    <property type="project" value="InterPro"/>
</dbReference>
<evidence type="ECO:0000256" key="2">
    <source>
        <dbReference type="ARBA" id="ARBA00023027"/>
    </source>
</evidence>
<dbReference type="FunFam" id="3.40.50.720:FF:000363">
    <property type="entry name" value="D-isomer specific 2-hydroxyacid dehydrogenase"/>
    <property type="match status" value="1"/>
</dbReference>
<accession>A0A6H1UHT0</accession>
<keyword evidence="1" id="KW-0560">Oxidoreductase</keyword>
<dbReference type="Proteomes" id="UP000501602">
    <property type="component" value="Chromosome"/>
</dbReference>
<dbReference type="GO" id="GO:0016491">
    <property type="term" value="F:oxidoreductase activity"/>
    <property type="evidence" value="ECO:0007669"/>
    <property type="project" value="UniProtKB-KW"/>
</dbReference>
<evidence type="ECO:0000313" key="4">
    <source>
        <dbReference type="EMBL" id="QIZ78641.1"/>
    </source>
</evidence>
<gene>
    <name evidence="4" type="ORF">HER31_18065</name>
</gene>
<dbReference type="EMBL" id="CP051180">
    <property type="protein sequence ID" value="QIZ78641.1"/>
    <property type="molecule type" value="Genomic_DNA"/>
</dbReference>
<dbReference type="Gene3D" id="3.40.50.720">
    <property type="entry name" value="NAD(P)-binding Rossmann-like Domain"/>
    <property type="match status" value="2"/>
</dbReference>
<evidence type="ECO:0000259" key="3">
    <source>
        <dbReference type="Pfam" id="PF02826"/>
    </source>
</evidence>
<organism evidence="4 5">
    <name type="scientific">Ferrimonas lipolytica</name>
    <dbReference type="NCBI Taxonomy" id="2724191"/>
    <lineage>
        <taxon>Bacteria</taxon>
        <taxon>Pseudomonadati</taxon>
        <taxon>Pseudomonadota</taxon>
        <taxon>Gammaproteobacteria</taxon>
        <taxon>Alteromonadales</taxon>
        <taxon>Ferrimonadaceae</taxon>
        <taxon>Ferrimonas</taxon>
    </lineage>
</organism>
<dbReference type="PANTHER" id="PTHR43333:SF1">
    <property type="entry name" value="D-ISOMER SPECIFIC 2-HYDROXYACID DEHYDROGENASE NAD-BINDING DOMAIN-CONTAINING PROTEIN"/>
    <property type="match status" value="1"/>
</dbReference>
<dbReference type="KEGG" id="fes:HER31_18065"/>
<dbReference type="RefSeq" id="WP_168662797.1">
    <property type="nucleotide sequence ID" value="NZ_CP051180.1"/>
</dbReference>
<dbReference type="InterPro" id="IPR006140">
    <property type="entry name" value="D-isomer_DH_NAD-bd"/>
</dbReference>
<reference evidence="4 5" key="1">
    <citation type="submission" date="2020-04" db="EMBL/GenBank/DDBJ databases">
        <title>Ferrimonas sp. S7 isolated from sea water.</title>
        <authorList>
            <person name="Bae S.S."/>
            <person name="Baek K."/>
        </authorList>
    </citation>
    <scope>NUCLEOTIDE SEQUENCE [LARGE SCALE GENOMIC DNA]</scope>
    <source>
        <strain evidence="4 5">S7</strain>
    </source>
</reference>
<dbReference type="SUPFAM" id="SSF51735">
    <property type="entry name" value="NAD(P)-binding Rossmann-fold domains"/>
    <property type="match status" value="1"/>
</dbReference>
<protein>
    <submittedName>
        <fullName evidence="4">D-2-hydroxyacid dehydrogenase</fullName>
    </submittedName>
</protein>
<proteinExistence type="predicted"/>
<feature type="domain" description="D-isomer specific 2-hydroxyacid dehydrogenase NAD-binding" evidence="3">
    <location>
        <begin position="91"/>
        <end position="264"/>
    </location>
</feature>
<evidence type="ECO:0000313" key="5">
    <source>
        <dbReference type="Proteomes" id="UP000501602"/>
    </source>
</evidence>
<dbReference type="CDD" id="cd05300">
    <property type="entry name" value="2-Hacid_dh_1"/>
    <property type="match status" value="1"/>
</dbReference>
<keyword evidence="5" id="KW-1185">Reference proteome</keyword>
<keyword evidence="2" id="KW-0520">NAD</keyword>
<dbReference type="AlphaFoldDB" id="A0A6H1UHT0"/>
<name>A0A6H1UHT0_9GAMM</name>